<proteinExistence type="predicted"/>
<name>A0ABT1U5P5_9GAMM</name>
<evidence type="ECO:0000313" key="4">
    <source>
        <dbReference type="Proteomes" id="UP001524586"/>
    </source>
</evidence>
<dbReference type="InterPro" id="IPR036388">
    <property type="entry name" value="WH-like_DNA-bd_sf"/>
</dbReference>
<dbReference type="InterPro" id="IPR036390">
    <property type="entry name" value="WH_DNA-bd_sf"/>
</dbReference>
<reference evidence="3 4" key="1">
    <citation type="submission" date="2022-07" db="EMBL/GenBank/DDBJ databases">
        <title>Methylomonas rivi sp. nov., Methylomonas rosea sp. nov., Methylomonas aureus sp. nov. and Methylomonas subterranea sp. nov., four novel methanotrophs isolated from a freshwater creek and the deep terrestrial subsurface.</title>
        <authorList>
            <person name="Abin C."/>
            <person name="Sankaranarayanan K."/>
            <person name="Garner C."/>
            <person name="Sindelar R."/>
            <person name="Kotary K."/>
            <person name="Garner R."/>
            <person name="Barclay S."/>
            <person name="Lawson P."/>
            <person name="Krumholz L."/>
        </authorList>
    </citation>
    <scope>NUCLEOTIDE SEQUENCE [LARGE SCALE GENOMIC DNA]</scope>
    <source>
        <strain evidence="3 4">WSC-6</strain>
    </source>
</reference>
<dbReference type="SUPFAM" id="SSF46785">
    <property type="entry name" value="Winged helix' DNA-binding domain"/>
    <property type="match status" value="1"/>
</dbReference>
<protein>
    <submittedName>
        <fullName evidence="3">HTH domain-containing protein</fullName>
    </submittedName>
</protein>
<dbReference type="Gene3D" id="1.10.10.10">
    <property type="entry name" value="Winged helix-like DNA-binding domain superfamily/Winged helix DNA-binding domain"/>
    <property type="match status" value="1"/>
</dbReference>
<feature type="domain" description="Helix-turn-helix type 11" evidence="1">
    <location>
        <begin position="8"/>
        <end position="62"/>
    </location>
</feature>
<evidence type="ECO:0000259" key="2">
    <source>
        <dbReference type="Pfam" id="PF18546"/>
    </source>
</evidence>
<dbReference type="Proteomes" id="UP001524586">
    <property type="component" value="Unassembled WGS sequence"/>
</dbReference>
<accession>A0ABT1U5P5</accession>
<keyword evidence="4" id="KW-1185">Reference proteome</keyword>
<evidence type="ECO:0000259" key="1">
    <source>
        <dbReference type="Pfam" id="PF08279"/>
    </source>
</evidence>
<feature type="domain" description="Metanogen output" evidence="2">
    <location>
        <begin position="132"/>
        <end position="205"/>
    </location>
</feature>
<dbReference type="Pfam" id="PF08279">
    <property type="entry name" value="HTH_11"/>
    <property type="match status" value="1"/>
</dbReference>
<organism evidence="3 4">
    <name type="scientific">Methylomonas rivi</name>
    <dbReference type="NCBI Taxonomy" id="2952226"/>
    <lineage>
        <taxon>Bacteria</taxon>
        <taxon>Pseudomonadati</taxon>
        <taxon>Pseudomonadota</taxon>
        <taxon>Gammaproteobacteria</taxon>
        <taxon>Methylococcales</taxon>
        <taxon>Methylococcaceae</taxon>
        <taxon>Methylomonas</taxon>
    </lineage>
</organism>
<dbReference type="EMBL" id="JANIBK010000059">
    <property type="protein sequence ID" value="MCQ8129180.1"/>
    <property type="molecule type" value="Genomic_DNA"/>
</dbReference>
<dbReference type="InterPro" id="IPR013196">
    <property type="entry name" value="HTH_11"/>
</dbReference>
<dbReference type="InterPro" id="IPR041359">
    <property type="entry name" value="MetOD1"/>
</dbReference>
<dbReference type="RefSeq" id="WP_256615604.1">
    <property type="nucleotide sequence ID" value="NZ_JANIBK010000059.1"/>
</dbReference>
<dbReference type="Pfam" id="PF18546">
    <property type="entry name" value="MetOD1"/>
    <property type="match status" value="1"/>
</dbReference>
<sequence>MTTQTGSRQEQIMTLLLNSADGLSIDEMAARMDISRNAVKQHLMGLEKLQWVKEAALNSTGGRPARSYSLTEQGLNRFPKQYAWFCNLLLDDLAAELSTEALEKMMWKMGVKLAQSLAPQFSGKNAQQKLVALVELMQSLGYHAELEQQDGVPSIKAVNCVYHDLARKHPELCHFDQALIGTLLERPVRQTHCMAKQDCVCRFNLASNKE</sequence>
<dbReference type="Gene3D" id="3.30.1380.20">
    <property type="entry name" value="Trafficking protein particle complex subunit 3"/>
    <property type="match status" value="1"/>
</dbReference>
<comment type="caution">
    <text evidence="3">The sequence shown here is derived from an EMBL/GenBank/DDBJ whole genome shotgun (WGS) entry which is preliminary data.</text>
</comment>
<gene>
    <name evidence="3" type="ORF">NP596_12020</name>
</gene>
<evidence type="ECO:0000313" key="3">
    <source>
        <dbReference type="EMBL" id="MCQ8129180.1"/>
    </source>
</evidence>